<reference evidence="3 4" key="1">
    <citation type="submission" date="2013-03" db="EMBL/GenBank/DDBJ databases">
        <title>The Genome Sequence of Phialophora europaea CBS 101466.</title>
        <authorList>
            <consortium name="The Broad Institute Genomics Platform"/>
            <person name="Cuomo C."/>
            <person name="de Hoog S."/>
            <person name="Gorbushina A."/>
            <person name="Walker B."/>
            <person name="Young S.K."/>
            <person name="Zeng Q."/>
            <person name="Gargeya S."/>
            <person name="Fitzgerald M."/>
            <person name="Haas B."/>
            <person name="Abouelleil A."/>
            <person name="Allen A.W."/>
            <person name="Alvarado L."/>
            <person name="Arachchi H.M."/>
            <person name="Berlin A.M."/>
            <person name="Chapman S.B."/>
            <person name="Gainer-Dewar J."/>
            <person name="Goldberg J."/>
            <person name="Griggs A."/>
            <person name="Gujja S."/>
            <person name="Hansen M."/>
            <person name="Howarth C."/>
            <person name="Imamovic A."/>
            <person name="Ireland A."/>
            <person name="Larimer J."/>
            <person name="McCowan C."/>
            <person name="Murphy C."/>
            <person name="Pearson M."/>
            <person name="Poon T.W."/>
            <person name="Priest M."/>
            <person name="Roberts A."/>
            <person name="Saif S."/>
            <person name="Shea T."/>
            <person name="Sisk P."/>
            <person name="Sykes S."/>
            <person name="Wortman J."/>
            <person name="Nusbaum C."/>
            <person name="Birren B."/>
        </authorList>
    </citation>
    <scope>NUCLEOTIDE SEQUENCE [LARGE SCALE GENOMIC DNA]</scope>
    <source>
        <strain evidence="3 4">CBS 101466</strain>
    </source>
</reference>
<dbReference type="InterPro" id="IPR029058">
    <property type="entry name" value="AB_hydrolase_fold"/>
</dbReference>
<dbReference type="InParanoid" id="W2RP68"/>
<accession>W2RP68</accession>
<dbReference type="GeneID" id="19974439"/>
<evidence type="ECO:0000256" key="1">
    <source>
        <dbReference type="SAM" id="SignalP"/>
    </source>
</evidence>
<dbReference type="OrthoDB" id="190201at2759"/>
<dbReference type="Pfam" id="PF12697">
    <property type="entry name" value="Abhydrolase_6"/>
    <property type="match status" value="1"/>
</dbReference>
<feature type="domain" description="AB hydrolase-1" evidence="2">
    <location>
        <begin position="102"/>
        <end position="363"/>
    </location>
</feature>
<proteinExistence type="predicted"/>
<feature type="chain" id="PRO_5004823640" description="AB hydrolase-1 domain-containing protein" evidence="1">
    <location>
        <begin position="20"/>
        <end position="380"/>
    </location>
</feature>
<dbReference type="AlphaFoldDB" id="W2RP68"/>
<keyword evidence="4" id="KW-1185">Reference proteome</keyword>
<name>W2RP68_CYPE1</name>
<sequence>MKLTIVCLVALLRATQASASPPPGYQCQDFSVDVAVNNVTTIVPPLPIIETQEQATSYVNELVRRDAPTVQPVFTSLSKTFMVSGEWCAPVEKGLKSSTLQILTHGYGFNRSYWDFRLDPTDAQYSYIDAATTAGYSVLSYNRLGHAPSSIPDPYTELQAPVEVDVLVTLTRMVREGAIPGLAIPDKVIHVGHSYGSALTIGLAEVAPSLSDGLVITGWIQVPDFAGYFLSSTAFTIASDAEPSRFPADTYSKGYVTWPSEAANQFAFFAYPNFEAAALTEAEATKHPLALNEFLSQGLIGAQAPEFEGPVLFLVGERDQIACGYNCTGLIGPGSPAAMTFNATRSFEWQIHPEVGHALNLHKNATAAYDIISEWIGRRT</sequence>
<dbReference type="EMBL" id="KB822723">
    <property type="protein sequence ID" value="ETN37478.1"/>
    <property type="molecule type" value="Genomic_DNA"/>
</dbReference>
<dbReference type="SUPFAM" id="SSF53474">
    <property type="entry name" value="alpha/beta-Hydrolases"/>
    <property type="match status" value="1"/>
</dbReference>
<dbReference type="Proteomes" id="UP000030752">
    <property type="component" value="Unassembled WGS sequence"/>
</dbReference>
<keyword evidence="1" id="KW-0732">Signal</keyword>
<dbReference type="RefSeq" id="XP_008719647.1">
    <property type="nucleotide sequence ID" value="XM_008721425.1"/>
</dbReference>
<evidence type="ECO:0000313" key="4">
    <source>
        <dbReference type="Proteomes" id="UP000030752"/>
    </source>
</evidence>
<dbReference type="HOGENOM" id="CLU_034763_1_0_1"/>
<evidence type="ECO:0000259" key="2">
    <source>
        <dbReference type="Pfam" id="PF12697"/>
    </source>
</evidence>
<gene>
    <name evidence="3" type="ORF">HMPREF1541_07100</name>
</gene>
<protein>
    <recommendedName>
        <fullName evidence="2">AB hydrolase-1 domain-containing protein</fullName>
    </recommendedName>
</protein>
<organism evidence="3 4">
    <name type="scientific">Cyphellophora europaea (strain CBS 101466)</name>
    <name type="common">Phialophora europaea</name>
    <dbReference type="NCBI Taxonomy" id="1220924"/>
    <lineage>
        <taxon>Eukaryota</taxon>
        <taxon>Fungi</taxon>
        <taxon>Dikarya</taxon>
        <taxon>Ascomycota</taxon>
        <taxon>Pezizomycotina</taxon>
        <taxon>Eurotiomycetes</taxon>
        <taxon>Chaetothyriomycetidae</taxon>
        <taxon>Chaetothyriales</taxon>
        <taxon>Cyphellophoraceae</taxon>
        <taxon>Cyphellophora</taxon>
    </lineage>
</organism>
<dbReference type="InterPro" id="IPR000073">
    <property type="entry name" value="AB_hydrolase_1"/>
</dbReference>
<dbReference type="VEuPathDB" id="FungiDB:HMPREF1541_07100"/>
<dbReference type="Gene3D" id="3.40.50.1820">
    <property type="entry name" value="alpha/beta hydrolase"/>
    <property type="match status" value="1"/>
</dbReference>
<feature type="signal peptide" evidence="1">
    <location>
        <begin position="1"/>
        <end position="19"/>
    </location>
</feature>
<evidence type="ECO:0000313" key="3">
    <source>
        <dbReference type="EMBL" id="ETN37478.1"/>
    </source>
</evidence>
<dbReference type="eggNOG" id="ENOG502S0NN">
    <property type="taxonomic scope" value="Eukaryota"/>
</dbReference>